<dbReference type="PANTHER" id="PTHR48111:SF2">
    <property type="entry name" value="RESPONSE REGULATOR SAER"/>
    <property type="match status" value="1"/>
</dbReference>
<dbReference type="SMART" id="SM00448">
    <property type="entry name" value="REC"/>
    <property type="match status" value="1"/>
</dbReference>
<dbReference type="Proteomes" id="UP001618531">
    <property type="component" value="Unassembled WGS sequence"/>
</dbReference>
<dbReference type="Gene3D" id="3.40.50.2300">
    <property type="match status" value="1"/>
</dbReference>
<evidence type="ECO:0000256" key="3">
    <source>
        <dbReference type="ARBA" id="ARBA00023015"/>
    </source>
</evidence>
<evidence type="ECO:0000256" key="5">
    <source>
        <dbReference type="ARBA" id="ARBA00023163"/>
    </source>
</evidence>
<evidence type="ECO:0000256" key="4">
    <source>
        <dbReference type="ARBA" id="ARBA00023125"/>
    </source>
</evidence>
<dbReference type="SUPFAM" id="SSF52172">
    <property type="entry name" value="CheY-like"/>
    <property type="match status" value="1"/>
</dbReference>
<comment type="caution">
    <text evidence="10">The sequence shown here is derived from an EMBL/GenBank/DDBJ whole genome shotgun (WGS) entry which is preliminary data.</text>
</comment>
<feature type="DNA-binding region" description="OmpR/PhoB-type" evidence="7">
    <location>
        <begin position="133"/>
        <end position="233"/>
    </location>
</feature>
<dbReference type="Pfam" id="PF00486">
    <property type="entry name" value="Trans_reg_C"/>
    <property type="match status" value="1"/>
</dbReference>
<name>A0ABW8HQZ7_9BACL</name>
<evidence type="ECO:0000256" key="7">
    <source>
        <dbReference type="PROSITE-ProRule" id="PRU01091"/>
    </source>
</evidence>
<dbReference type="InterPro" id="IPR011006">
    <property type="entry name" value="CheY-like_superfamily"/>
</dbReference>
<evidence type="ECO:0000256" key="2">
    <source>
        <dbReference type="ARBA" id="ARBA00023012"/>
    </source>
</evidence>
<evidence type="ECO:0000256" key="1">
    <source>
        <dbReference type="ARBA" id="ARBA00022553"/>
    </source>
</evidence>
<dbReference type="CDD" id="cd17574">
    <property type="entry name" value="REC_OmpR"/>
    <property type="match status" value="1"/>
</dbReference>
<evidence type="ECO:0000313" key="11">
    <source>
        <dbReference type="Proteomes" id="UP001618531"/>
    </source>
</evidence>
<sequence>MTRTILLVDDEEEIVELLRIFLEKENYAVREAGNGEEAWVLLQREHIDLALIDLMMPGMDGYQLISRIREKLRLPVIIVSAKTGDVDKVTGLGLGADDFIAKPFSPIEVVARIQAHLRRYYDLLGAQPVAEIKPARSICGSLQLDHESCMLYRENQSIVLGPLEYKLLNLFMNAPGRIYTKKQIYEAVWNEPYLEDSNTVMVQISRLRDKLEDDPKHPRYIRTIKGLGYKLVSQESGE</sequence>
<feature type="domain" description="Response regulatory" evidence="8">
    <location>
        <begin position="4"/>
        <end position="117"/>
    </location>
</feature>
<keyword evidence="4 7" id="KW-0238">DNA-binding</keyword>
<dbReference type="Gene3D" id="6.10.250.690">
    <property type="match status" value="1"/>
</dbReference>
<dbReference type="InterPro" id="IPR036388">
    <property type="entry name" value="WH-like_DNA-bd_sf"/>
</dbReference>
<dbReference type="PANTHER" id="PTHR48111">
    <property type="entry name" value="REGULATOR OF RPOS"/>
    <property type="match status" value="1"/>
</dbReference>
<reference evidence="10 11" key="1">
    <citation type="submission" date="2024-11" db="EMBL/GenBank/DDBJ databases">
        <title>Identification and Characterization of a Novel Fosfomycin Bacillithiol Transferase FosB8 in Paenibacillus illinoisensis.</title>
        <authorList>
            <person name="Lu W."/>
        </authorList>
    </citation>
    <scope>NUCLEOTIDE SEQUENCE [LARGE SCALE GENOMIC DNA]</scope>
    <source>
        <strain evidence="10 11">WP77</strain>
    </source>
</reference>
<organism evidence="10 11">
    <name type="scientific">Paenibacillus illinoisensis</name>
    <dbReference type="NCBI Taxonomy" id="59845"/>
    <lineage>
        <taxon>Bacteria</taxon>
        <taxon>Bacillati</taxon>
        <taxon>Bacillota</taxon>
        <taxon>Bacilli</taxon>
        <taxon>Bacillales</taxon>
        <taxon>Paenibacillaceae</taxon>
        <taxon>Paenibacillus</taxon>
    </lineage>
</organism>
<keyword evidence="1 6" id="KW-0597">Phosphoprotein</keyword>
<dbReference type="CDD" id="cd00383">
    <property type="entry name" value="trans_reg_C"/>
    <property type="match status" value="1"/>
</dbReference>
<proteinExistence type="predicted"/>
<accession>A0ABW8HQZ7</accession>
<keyword evidence="3" id="KW-0805">Transcription regulation</keyword>
<keyword evidence="5" id="KW-0804">Transcription</keyword>
<dbReference type="PROSITE" id="PS50110">
    <property type="entry name" value="RESPONSE_REGULATORY"/>
    <property type="match status" value="1"/>
</dbReference>
<dbReference type="InterPro" id="IPR039420">
    <property type="entry name" value="WalR-like"/>
</dbReference>
<evidence type="ECO:0000259" key="9">
    <source>
        <dbReference type="PROSITE" id="PS51755"/>
    </source>
</evidence>
<dbReference type="RefSeq" id="WP_402873156.1">
    <property type="nucleotide sequence ID" value="NZ_JBIYSL010000001.1"/>
</dbReference>
<dbReference type="Pfam" id="PF00072">
    <property type="entry name" value="Response_reg"/>
    <property type="match status" value="1"/>
</dbReference>
<protein>
    <submittedName>
        <fullName evidence="10">Response regulator transcription factor</fullName>
    </submittedName>
</protein>
<dbReference type="Gene3D" id="1.10.10.10">
    <property type="entry name" value="Winged helix-like DNA-binding domain superfamily/Winged helix DNA-binding domain"/>
    <property type="match status" value="1"/>
</dbReference>
<feature type="modified residue" description="4-aspartylphosphate" evidence="6">
    <location>
        <position position="53"/>
    </location>
</feature>
<dbReference type="InterPro" id="IPR001789">
    <property type="entry name" value="Sig_transdc_resp-reg_receiver"/>
</dbReference>
<feature type="domain" description="OmpR/PhoB-type" evidence="9">
    <location>
        <begin position="133"/>
        <end position="233"/>
    </location>
</feature>
<keyword evidence="2" id="KW-0902">Two-component regulatory system</keyword>
<evidence type="ECO:0000256" key="6">
    <source>
        <dbReference type="PROSITE-ProRule" id="PRU00169"/>
    </source>
</evidence>
<gene>
    <name evidence="10" type="ORF">ACINKY_07600</name>
</gene>
<dbReference type="PROSITE" id="PS51755">
    <property type="entry name" value="OMPR_PHOB"/>
    <property type="match status" value="1"/>
</dbReference>
<dbReference type="InterPro" id="IPR001867">
    <property type="entry name" value="OmpR/PhoB-type_DNA-bd"/>
</dbReference>
<evidence type="ECO:0000259" key="8">
    <source>
        <dbReference type="PROSITE" id="PS50110"/>
    </source>
</evidence>
<keyword evidence="11" id="KW-1185">Reference proteome</keyword>
<evidence type="ECO:0000313" key="10">
    <source>
        <dbReference type="EMBL" id="MFK0522065.1"/>
    </source>
</evidence>
<dbReference type="EMBL" id="JBIYSL010000001">
    <property type="protein sequence ID" value="MFK0522065.1"/>
    <property type="molecule type" value="Genomic_DNA"/>
</dbReference>
<dbReference type="SMART" id="SM00862">
    <property type="entry name" value="Trans_reg_C"/>
    <property type="match status" value="1"/>
</dbReference>